<evidence type="ECO:0000256" key="1">
    <source>
        <dbReference type="SAM" id="Phobius"/>
    </source>
</evidence>
<dbReference type="AlphaFoldDB" id="A0A085VDU8"/>
<gene>
    <name evidence="2" type="ORF">IV02_05145</name>
</gene>
<keyword evidence="1" id="KW-0812">Transmembrane</keyword>
<keyword evidence="1" id="KW-0472">Membrane</keyword>
<dbReference type="Proteomes" id="UP000028643">
    <property type="component" value="Unassembled WGS sequence"/>
</dbReference>
<evidence type="ECO:0000313" key="3">
    <source>
        <dbReference type="Proteomes" id="UP000028643"/>
    </source>
</evidence>
<feature type="transmembrane region" description="Helical" evidence="1">
    <location>
        <begin position="52"/>
        <end position="73"/>
    </location>
</feature>
<comment type="caution">
    <text evidence="2">The sequence shown here is derived from an EMBL/GenBank/DDBJ whole genome shotgun (WGS) entry which is preliminary data.</text>
</comment>
<dbReference type="PATRIC" id="fig|317.174.peg.1047"/>
<protein>
    <submittedName>
        <fullName evidence="2">Uncharacterized protein</fullName>
    </submittedName>
</protein>
<keyword evidence="1" id="KW-1133">Transmembrane helix</keyword>
<feature type="transmembrane region" description="Helical" evidence="1">
    <location>
        <begin position="7"/>
        <end position="32"/>
    </location>
</feature>
<proteinExistence type="predicted"/>
<dbReference type="EMBL" id="JPQT01000074">
    <property type="protein sequence ID" value="KFE53611.1"/>
    <property type="molecule type" value="Genomic_DNA"/>
</dbReference>
<sequence>MVWQGKMLAWVIWLMIIMNIFSPLFLAALLWVITPEGTNNTFTKDLSMLSEIFLYLGIFTAPICIGTVIYTIISQTREQARQYPLRFNRQRREVCFVDSNTHEILIVPWEKVTAWISQGQMVTQYNATTFYTFGMALENEEKGTVQPILIDKPSQAHAIGTWEAIRLYMEQGVPTDKTGEWLRLLLGRELTEYELRPYEGLHTWEVEKLMKIEDRFPDVDMTDEERAKHGFLPRDYWALRWWYVWRVLSFWKMPYMIAEWGHKAGTPTMPERVQQWSQPIPPEQWAKPSPALQKATQVVQHAMDKKKMNFIEACKLIERKA</sequence>
<organism evidence="2 3">
    <name type="scientific">Pseudomonas syringae</name>
    <dbReference type="NCBI Taxonomy" id="317"/>
    <lineage>
        <taxon>Bacteria</taxon>
        <taxon>Pseudomonadati</taxon>
        <taxon>Pseudomonadota</taxon>
        <taxon>Gammaproteobacteria</taxon>
        <taxon>Pseudomonadales</taxon>
        <taxon>Pseudomonadaceae</taxon>
        <taxon>Pseudomonas</taxon>
    </lineage>
</organism>
<accession>A0A085VDU8</accession>
<evidence type="ECO:0000313" key="2">
    <source>
        <dbReference type="EMBL" id="KFE53611.1"/>
    </source>
</evidence>
<reference evidence="2 3" key="1">
    <citation type="submission" date="2014-07" db="EMBL/GenBank/DDBJ databases">
        <title>Draft Genome Sequences of Environmental Pseudomonas syringae strains.</title>
        <authorList>
            <person name="Baltrus D.A."/>
            <person name="Berge O."/>
            <person name="Morris C."/>
        </authorList>
    </citation>
    <scope>NUCLEOTIDE SEQUENCE [LARGE SCALE GENOMIC DNA]</scope>
    <source>
        <strain evidence="2 3">CEB003</strain>
    </source>
</reference>
<name>A0A085VDU8_PSESX</name>